<dbReference type="Proteomes" id="UP001156881">
    <property type="component" value="Unassembled WGS sequence"/>
</dbReference>
<evidence type="ECO:0000313" key="2">
    <source>
        <dbReference type="Proteomes" id="UP001156881"/>
    </source>
</evidence>
<organism evidence="1 2">
    <name type="scientific">Methylobacterium brachythecii</name>
    <dbReference type="NCBI Taxonomy" id="1176177"/>
    <lineage>
        <taxon>Bacteria</taxon>
        <taxon>Pseudomonadati</taxon>
        <taxon>Pseudomonadota</taxon>
        <taxon>Alphaproteobacteria</taxon>
        <taxon>Hyphomicrobiales</taxon>
        <taxon>Methylobacteriaceae</taxon>
        <taxon>Methylobacterium</taxon>
    </lineage>
</organism>
<comment type="caution">
    <text evidence="1">The sequence shown here is derived from an EMBL/GenBank/DDBJ whole genome shotgun (WGS) entry which is preliminary data.</text>
</comment>
<gene>
    <name evidence="1" type="ORF">GCM10007884_14190</name>
</gene>
<dbReference type="EMBL" id="BSPG01000005">
    <property type="protein sequence ID" value="GLS43434.1"/>
    <property type="molecule type" value="Genomic_DNA"/>
</dbReference>
<reference evidence="2" key="1">
    <citation type="journal article" date="2019" name="Int. J. Syst. Evol. Microbiol.">
        <title>The Global Catalogue of Microorganisms (GCM) 10K type strain sequencing project: providing services to taxonomists for standard genome sequencing and annotation.</title>
        <authorList>
            <consortium name="The Broad Institute Genomics Platform"/>
            <consortium name="The Broad Institute Genome Sequencing Center for Infectious Disease"/>
            <person name="Wu L."/>
            <person name="Ma J."/>
        </authorList>
    </citation>
    <scope>NUCLEOTIDE SEQUENCE [LARGE SCALE GENOMIC DNA]</scope>
    <source>
        <strain evidence="2">NBRC 107710</strain>
    </source>
</reference>
<name>A0ABQ6CZB9_9HYPH</name>
<keyword evidence="2" id="KW-1185">Reference proteome</keyword>
<sequence>MAIRSKVPSWIQRRCSGRPVARWITWNANRPMAVETRVKTVRREAALAEPVYVDNVVWLFRKSA</sequence>
<accession>A0ABQ6CZB9</accession>
<protein>
    <submittedName>
        <fullName evidence="1">Uncharacterized protein</fullName>
    </submittedName>
</protein>
<evidence type="ECO:0000313" key="1">
    <source>
        <dbReference type="EMBL" id="GLS43434.1"/>
    </source>
</evidence>
<proteinExistence type="predicted"/>